<feature type="coiled-coil region" evidence="1">
    <location>
        <begin position="15"/>
        <end position="42"/>
    </location>
</feature>
<evidence type="ECO:0008006" key="4">
    <source>
        <dbReference type="Google" id="ProtNLM"/>
    </source>
</evidence>
<dbReference type="KEGG" id="ble:BleG1_1333"/>
<accession>A0A060LRM5</accession>
<evidence type="ECO:0000313" key="3">
    <source>
        <dbReference type="Proteomes" id="UP000027142"/>
    </source>
</evidence>
<dbReference type="EMBL" id="CP003923">
    <property type="protein sequence ID" value="AIC93916.1"/>
    <property type="molecule type" value="Genomic_DNA"/>
</dbReference>
<proteinExistence type="predicted"/>
<dbReference type="PATRIC" id="fig|1246626.3.peg.1323"/>
<name>A0A060LRM5_9BACI</name>
<keyword evidence="1" id="KW-0175">Coiled coil</keyword>
<protein>
    <recommendedName>
        <fullName evidence="4">YhzD-like protein</fullName>
    </recommendedName>
</protein>
<dbReference type="Proteomes" id="UP000027142">
    <property type="component" value="Chromosome"/>
</dbReference>
<dbReference type="AlphaFoldDB" id="A0A060LRM5"/>
<evidence type="ECO:0000256" key="1">
    <source>
        <dbReference type="SAM" id="Coils"/>
    </source>
</evidence>
<sequence length="59" mass="6743">MTYFLTAYNKDSTVVLNERIEAESEESAIQEAKAKLQEANAQTLTHRLTHNGKMILFSR</sequence>
<dbReference type="RefSeq" id="WP_038478572.1">
    <property type="nucleotide sequence ID" value="NZ_CP003923.1"/>
</dbReference>
<organism evidence="2 3">
    <name type="scientific">Shouchella lehensis G1</name>
    <dbReference type="NCBI Taxonomy" id="1246626"/>
    <lineage>
        <taxon>Bacteria</taxon>
        <taxon>Bacillati</taxon>
        <taxon>Bacillota</taxon>
        <taxon>Bacilli</taxon>
        <taxon>Bacillales</taxon>
        <taxon>Bacillaceae</taxon>
        <taxon>Shouchella</taxon>
    </lineage>
</organism>
<dbReference type="HOGENOM" id="CLU_196509_0_0_9"/>
<reference evidence="2 3" key="1">
    <citation type="journal article" date="2014" name="Gene">
        <title>A comparative genomic analysis of the alkalitolerant soil bacterium Bacillus lehensis G1.</title>
        <authorList>
            <person name="Noor Y.M."/>
            <person name="Samsulrizal N.H."/>
            <person name="Jema'on N.A."/>
            <person name="Low K.O."/>
            <person name="Ramli A.N."/>
            <person name="Alias N.I."/>
            <person name="Damis S.I."/>
            <person name="Fuzi S.F."/>
            <person name="Isa M.N."/>
            <person name="Murad A.M."/>
            <person name="Raih M.F."/>
            <person name="Bakar F.D."/>
            <person name="Najimudin N."/>
            <person name="Mahadi N.M."/>
            <person name="Illias R.M."/>
        </authorList>
    </citation>
    <scope>NUCLEOTIDE SEQUENCE [LARGE SCALE GENOMIC DNA]</scope>
    <source>
        <strain evidence="2 3">G1</strain>
    </source>
</reference>
<evidence type="ECO:0000313" key="2">
    <source>
        <dbReference type="EMBL" id="AIC93916.1"/>
    </source>
</evidence>
<gene>
    <name evidence="2" type="ORF">BleG1_1333</name>
</gene>
<dbReference type="InterPro" id="IPR025544">
    <property type="entry name" value="YhzD"/>
</dbReference>
<keyword evidence="3" id="KW-1185">Reference proteome</keyword>
<dbReference type="Pfam" id="PF14120">
    <property type="entry name" value="YhzD"/>
    <property type="match status" value="1"/>
</dbReference>